<protein>
    <submittedName>
        <fullName evidence="1">Uncharacterized protein</fullName>
    </submittedName>
</protein>
<keyword evidence="2" id="KW-1185">Reference proteome</keyword>
<dbReference type="EMBL" id="JH413817">
    <property type="protein sequence ID" value="EHL31251.1"/>
    <property type="molecule type" value="Genomic_DNA"/>
</dbReference>
<proteinExistence type="predicted"/>
<dbReference type="HOGENOM" id="CLU_3218037_0_0_6"/>
<evidence type="ECO:0000313" key="2">
    <source>
        <dbReference type="Proteomes" id="UP000002770"/>
    </source>
</evidence>
<dbReference type="AlphaFoldDB" id="G9EN90"/>
<accession>G9EN90</accession>
<evidence type="ECO:0000313" key="1">
    <source>
        <dbReference type="EMBL" id="EHL31251.1"/>
    </source>
</evidence>
<dbReference type="InParanoid" id="G9EN90"/>
<organism evidence="1 2">
    <name type="scientific">Legionella drancourtii LLAP12</name>
    <dbReference type="NCBI Taxonomy" id="658187"/>
    <lineage>
        <taxon>Bacteria</taxon>
        <taxon>Pseudomonadati</taxon>
        <taxon>Pseudomonadota</taxon>
        <taxon>Gammaproteobacteria</taxon>
        <taxon>Legionellales</taxon>
        <taxon>Legionellaceae</taxon>
        <taxon>Legionella</taxon>
    </lineage>
</organism>
<dbReference type="Proteomes" id="UP000002770">
    <property type="component" value="Unassembled WGS sequence"/>
</dbReference>
<name>G9EN90_9GAMM</name>
<gene>
    <name evidence="1" type="ORF">LDG_6712</name>
</gene>
<reference evidence="1 2" key="1">
    <citation type="journal article" date="2011" name="BMC Genomics">
        <title>Insight into cross-talk between intra-amoebal pathogens.</title>
        <authorList>
            <person name="Gimenez G."/>
            <person name="Bertelli C."/>
            <person name="Moliner C."/>
            <person name="Robert C."/>
            <person name="Raoult D."/>
            <person name="Fournier P.E."/>
            <person name="Greub G."/>
        </authorList>
    </citation>
    <scope>NUCLEOTIDE SEQUENCE [LARGE SCALE GENOMIC DNA]</scope>
    <source>
        <strain evidence="1 2">LLAP12</strain>
    </source>
</reference>
<sequence>MSFLNYSFFYSFFISEQDNIIKIYHELLQDIEQIIHLYANQLHE</sequence>